<evidence type="ECO:0000259" key="4">
    <source>
        <dbReference type="PROSITE" id="PS50932"/>
    </source>
</evidence>
<evidence type="ECO:0000313" key="6">
    <source>
        <dbReference type="Proteomes" id="UP000215145"/>
    </source>
</evidence>
<evidence type="ECO:0000313" key="5">
    <source>
        <dbReference type="EMBL" id="OXM15199.1"/>
    </source>
</evidence>
<evidence type="ECO:0000256" key="1">
    <source>
        <dbReference type="ARBA" id="ARBA00023015"/>
    </source>
</evidence>
<accession>A0A229P008</accession>
<dbReference type="Gene3D" id="1.10.260.40">
    <property type="entry name" value="lambda repressor-like DNA-binding domains"/>
    <property type="match status" value="1"/>
</dbReference>
<dbReference type="PANTHER" id="PTHR30146:SF149">
    <property type="entry name" value="HTH-TYPE TRANSCRIPTIONAL REGULATOR EBGR"/>
    <property type="match status" value="1"/>
</dbReference>
<dbReference type="PROSITE" id="PS50932">
    <property type="entry name" value="HTH_LACI_2"/>
    <property type="match status" value="1"/>
</dbReference>
<dbReference type="GO" id="GO:0003700">
    <property type="term" value="F:DNA-binding transcription factor activity"/>
    <property type="evidence" value="ECO:0007669"/>
    <property type="project" value="TreeGrafter"/>
</dbReference>
<dbReference type="Pfam" id="PF00356">
    <property type="entry name" value="LacI"/>
    <property type="match status" value="1"/>
</dbReference>
<organism evidence="5 6">
    <name type="scientific">Paenibacillus herberti</name>
    <dbReference type="NCBI Taxonomy" id="1619309"/>
    <lineage>
        <taxon>Bacteria</taxon>
        <taxon>Bacillati</taxon>
        <taxon>Bacillota</taxon>
        <taxon>Bacilli</taxon>
        <taxon>Bacillales</taxon>
        <taxon>Paenibacillaceae</taxon>
        <taxon>Paenibacillus</taxon>
    </lineage>
</organism>
<gene>
    <name evidence="5" type="ORF">CGZ75_00145</name>
</gene>
<dbReference type="CDD" id="cd01392">
    <property type="entry name" value="HTH_LacI"/>
    <property type="match status" value="1"/>
</dbReference>
<dbReference type="CDD" id="cd01544">
    <property type="entry name" value="PBP1_GalR"/>
    <property type="match status" value="1"/>
</dbReference>
<dbReference type="InterPro" id="IPR000843">
    <property type="entry name" value="HTH_LacI"/>
</dbReference>
<dbReference type="GO" id="GO:0000976">
    <property type="term" value="F:transcription cis-regulatory region binding"/>
    <property type="evidence" value="ECO:0007669"/>
    <property type="project" value="TreeGrafter"/>
</dbReference>
<dbReference type="Proteomes" id="UP000215145">
    <property type="component" value="Unassembled WGS sequence"/>
</dbReference>
<proteinExistence type="predicted"/>
<dbReference type="Pfam" id="PF13377">
    <property type="entry name" value="Peripla_BP_3"/>
    <property type="match status" value="1"/>
</dbReference>
<dbReference type="PANTHER" id="PTHR30146">
    <property type="entry name" value="LACI-RELATED TRANSCRIPTIONAL REPRESSOR"/>
    <property type="match status" value="1"/>
</dbReference>
<evidence type="ECO:0000256" key="2">
    <source>
        <dbReference type="ARBA" id="ARBA00023125"/>
    </source>
</evidence>
<evidence type="ECO:0000256" key="3">
    <source>
        <dbReference type="ARBA" id="ARBA00023163"/>
    </source>
</evidence>
<protein>
    <submittedName>
        <fullName evidence="5">LacI family transcriptional regulator</fullName>
    </submittedName>
</protein>
<dbReference type="SUPFAM" id="SSF53822">
    <property type="entry name" value="Periplasmic binding protein-like I"/>
    <property type="match status" value="1"/>
</dbReference>
<comment type="caution">
    <text evidence="5">The sequence shown here is derived from an EMBL/GenBank/DDBJ whole genome shotgun (WGS) entry which is preliminary data.</text>
</comment>
<dbReference type="InterPro" id="IPR028082">
    <property type="entry name" value="Peripla_BP_I"/>
</dbReference>
<dbReference type="EMBL" id="NMUQ01000001">
    <property type="protein sequence ID" value="OXM15199.1"/>
    <property type="molecule type" value="Genomic_DNA"/>
</dbReference>
<keyword evidence="6" id="KW-1185">Reference proteome</keyword>
<keyword evidence="3" id="KW-0804">Transcription</keyword>
<name>A0A229P008_9BACL</name>
<keyword evidence="2" id="KW-0238">DNA-binding</keyword>
<dbReference type="AlphaFoldDB" id="A0A229P008"/>
<dbReference type="SUPFAM" id="SSF47413">
    <property type="entry name" value="lambda repressor-like DNA-binding domains"/>
    <property type="match status" value="1"/>
</dbReference>
<feature type="domain" description="HTH lacI-type" evidence="4">
    <location>
        <begin position="2"/>
        <end position="55"/>
    </location>
</feature>
<keyword evidence="1" id="KW-0805">Transcription regulation</keyword>
<dbReference type="SMART" id="SM00354">
    <property type="entry name" value="HTH_LACI"/>
    <property type="match status" value="1"/>
</dbReference>
<dbReference type="Gene3D" id="3.40.50.2300">
    <property type="match status" value="2"/>
</dbReference>
<reference evidence="5 6" key="1">
    <citation type="submission" date="2017-07" db="EMBL/GenBank/DDBJ databases">
        <title>Paenibacillus herberti R33 genome sequencing and assembly.</title>
        <authorList>
            <person name="Su W."/>
        </authorList>
    </citation>
    <scope>NUCLEOTIDE SEQUENCE [LARGE SCALE GENOMIC DNA]</scope>
    <source>
        <strain evidence="5 6">R33</strain>
    </source>
</reference>
<dbReference type="RefSeq" id="WP_089522014.1">
    <property type="nucleotide sequence ID" value="NZ_NMUQ01000001.1"/>
</dbReference>
<dbReference type="PROSITE" id="PS00356">
    <property type="entry name" value="HTH_LACI_1"/>
    <property type="match status" value="1"/>
</dbReference>
<dbReference type="OrthoDB" id="43195at2"/>
<sequence>MAKLKDIAELVGVSISTVSRVMKNDLSRSVSEDTRRRIREAAEKLDYKGARSEVKPSTFRIGCVVAAPQNKYNNPYFMVILGGIERSMEEAGLRLEFIFSVEKPTDLQQLQQLVKEQHVDGIIVVERIEPNAYNWIKENVRAVVGVDLPDLSVPVVCYDRMGAAQSAVEYLIRSGHKRIGYLGGSEYNDYYRLEKRYLGYEKAMREAGLEIDDSWVLDVKWDVSLSYELTKQAFEQNRSVPTAIFAASDTMAIAAMRAASERGLRIPEDIAFFGVDNIEISEYTSPPLSTIHVPKMEMGSYAVKLLFSYLNQEYTLPVRMTVPHQLIVRRSSGVVSDVEVVKSGV</sequence>
<dbReference type="InterPro" id="IPR046335">
    <property type="entry name" value="LacI/GalR-like_sensor"/>
</dbReference>
<dbReference type="InterPro" id="IPR010982">
    <property type="entry name" value="Lambda_DNA-bd_dom_sf"/>
</dbReference>